<dbReference type="Pfam" id="PF01063">
    <property type="entry name" value="Aminotran_4"/>
    <property type="match status" value="1"/>
</dbReference>
<feature type="non-terminal residue" evidence="5">
    <location>
        <position position="1"/>
    </location>
</feature>
<reference evidence="5" key="1">
    <citation type="submission" date="2015-08" db="EMBL/GenBank/DDBJ databases">
        <authorList>
            <person name="Babu N.S."/>
            <person name="Beckwith C.J."/>
            <person name="Beseler K.G."/>
            <person name="Brison A."/>
            <person name="Carone J.V."/>
            <person name="Caskin T.P."/>
            <person name="Diamond M."/>
            <person name="Durham M.E."/>
            <person name="Foxe J.M."/>
            <person name="Go M."/>
            <person name="Henderson B.A."/>
            <person name="Jones I.B."/>
            <person name="McGettigan J.A."/>
            <person name="Micheletti S.J."/>
            <person name="Nasrallah M.E."/>
            <person name="Ortiz D."/>
            <person name="Piller C.R."/>
            <person name="Privatt S.R."/>
            <person name="Schneider S.L."/>
            <person name="Sharp S."/>
            <person name="Smith T.C."/>
            <person name="Stanton J.D."/>
            <person name="Ullery H.E."/>
            <person name="Wilson R.J."/>
            <person name="Serrano M.G."/>
            <person name="Buck G."/>
            <person name="Lee V."/>
            <person name="Wang Y."/>
            <person name="Carvalho R."/>
            <person name="Voegtly L."/>
            <person name="Shi R."/>
            <person name="Duckworth R."/>
            <person name="Johnson A."/>
            <person name="Loviza R."/>
            <person name="Walstead R."/>
            <person name="Shah Z."/>
            <person name="Kiflezghi M."/>
            <person name="Wade K."/>
            <person name="Ball S.L."/>
            <person name="Bradley K.W."/>
            <person name="Asai D.J."/>
            <person name="Bowman C.A."/>
            <person name="Russell D.A."/>
            <person name="Pope W.H."/>
            <person name="Jacobs-Sera D."/>
            <person name="Hendrix R.W."/>
            <person name="Hatfull G.F."/>
        </authorList>
    </citation>
    <scope>NUCLEOTIDE SEQUENCE</scope>
</reference>
<dbReference type="InterPro" id="IPR043132">
    <property type="entry name" value="BCAT-like_C"/>
</dbReference>
<dbReference type="GO" id="GO:0003824">
    <property type="term" value="F:catalytic activity"/>
    <property type="evidence" value="ECO:0007669"/>
    <property type="project" value="InterPro"/>
</dbReference>
<evidence type="ECO:0000313" key="5">
    <source>
        <dbReference type="EMBL" id="JAT75740.1"/>
    </source>
</evidence>
<keyword evidence="4" id="KW-0732">Signal</keyword>
<feature type="signal peptide" evidence="4">
    <location>
        <begin position="1"/>
        <end position="17"/>
    </location>
</feature>
<evidence type="ECO:0000256" key="1">
    <source>
        <dbReference type="ARBA" id="ARBA00001933"/>
    </source>
</evidence>
<evidence type="ECO:0000256" key="4">
    <source>
        <dbReference type="SAM" id="SignalP"/>
    </source>
</evidence>
<accession>A0A1D2A961</accession>
<dbReference type="Gene3D" id="3.20.10.10">
    <property type="entry name" value="D-amino Acid Aminotransferase, subunit A, domain 2"/>
    <property type="match status" value="1"/>
</dbReference>
<dbReference type="InterPro" id="IPR043131">
    <property type="entry name" value="BCAT-like_N"/>
</dbReference>
<dbReference type="InterPro" id="IPR050571">
    <property type="entry name" value="Class-IV_PLP-Dep_Aminotrnsfr"/>
</dbReference>
<dbReference type="PANTHER" id="PTHR42743">
    <property type="entry name" value="AMINO-ACID AMINOTRANSFERASE"/>
    <property type="match status" value="1"/>
</dbReference>
<organism evidence="5">
    <name type="scientific">Auxenochlorella protothecoides</name>
    <name type="common">Green microalga</name>
    <name type="synonym">Chlorella protothecoides</name>
    <dbReference type="NCBI Taxonomy" id="3075"/>
    <lineage>
        <taxon>Eukaryota</taxon>
        <taxon>Viridiplantae</taxon>
        <taxon>Chlorophyta</taxon>
        <taxon>core chlorophytes</taxon>
        <taxon>Trebouxiophyceae</taxon>
        <taxon>Chlorellales</taxon>
        <taxon>Chlorellaceae</taxon>
        <taxon>Auxenochlorella</taxon>
    </lineage>
</organism>
<evidence type="ECO:0000313" key="6">
    <source>
        <dbReference type="EMBL" id="JAT77140.1"/>
    </source>
</evidence>
<evidence type="ECO:0000256" key="2">
    <source>
        <dbReference type="ARBA" id="ARBA00009320"/>
    </source>
</evidence>
<gene>
    <name evidence="6" type="ORF">g.75269</name>
    <name evidence="5" type="ORF">g.75448</name>
</gene>
<keyword evidence="3" id="KW-0663">Pyridoxal phosphate</keyword>
<dbReference type="Gene3D" id="3.30.470.10">
    <property type="match status" value="1"/>
</dbReference>
<feature type="chain" id="PRO_5014266783" evidence="4">
    <location>
        <begin position="18"/>
        <end position="647"/>
    </location>
</feature>
<dbReference type="InterPro" id="IPR001544">
    <property type="entry name" value="Aminotrans_IV"/>
</dbReference>
<evidence type="ECO:0000256" key="3">
    <source>
        <dbReference type="ARBA" id="ARBA00022898"/>
    </source>
</evidence>
<sequence>VRCNITCTCRLFWSTLGVGLLCKGLLTPLDNNRTYTMDTPICEGSRPAPPPITVHCWSGPRCVSTALMYSFRQRSDTKVVDEPLYASYLARTGAERPYRDLVLNAQSTSAAEVIQSLNEPHAGKFTFAKHMAKHRLDIPLTAFGPASKHMLLVRHPLAVIRSFSKVLPATLEETCYPALLSLASELRTSSRHGVPIILSEDLVRDAEGTLSLLCCALGMAPDPAMLDWEVGPKPEDGPWAPWWYAGSHASTGFGKGGGGPGASAVKGRTPLDPTLRPLLEECQALYAVLSRRALRPRSARPGGGLLSLDSGACPVHRGGTHEYAPDSRNDDTLVGMRDGVTGSFDQVWRPAATVSVLESGFLLGDGVWEGLRLLNGVVLFADRHLARLFEGAAGIGMSIGMTPEQLLRLVYATVDANAMQTGVHIRLMVTRGLKPTPYQNPKTTIGLPTIVIIPEYKEAAPGPQEDGISLFTCHVRRGPPDVQDPGWNSHSKLNCISACIQASAAGADEALMLDPHGFVATCNSTNFFIIRSHIDIRGERQCQVWAPTPRYQMPGITRASVLGLCEQEGIPCRELDFTVTQVYGADEAFVTGTFGGLTPVVRVDGRRIGRGSPGPTTLRLQAAYAALCLSEAERGRVRTLHVACSEW</sequence>
<protein>
    <submittedName>
        <fullName evidence="5">Uncharacterized protein</fullName>
    </submittedName>
</protein>
<proteinExistence type="inferred from homology"/>
<dbReference type="SUPFAM" id="SSF52540">
    <property type="entry name" value="P-loop containing nucleoside triphosphate hydrolases"/>
    <property type="match status" value="1"/>
</dbReference>
<comment type="similarity">
    <text evidence="2">Belongs to the class-IV pyridoxal-phosphate-dependent aminotransferase family.</text>
</comment>
<comment type="cofactor">
    <cofactor evidence="1">
        <name>pyridoxal 5'-phosphate</name>
        <dbReference type="ChEBI" id="CHEBI:597326"/>
    </cofactor>
</comment>
<dbReference type="FunFam" id="3.20.10.10:FF:000002">
    <property type="entry name" value="D-alanine aminotransferase"/>
    <property type="match status" value="1"/>
</dbReference>
<dbReference type="GO" id="GO:0046394">
    <property type="term" value="P:carboxylic acid biosynthetic process"/>
    <property type="evidence" value="ECO:0007669"/>
    <property type="project" value="UniProtKB-ARBA"/>
</dbReference>
<name>A0A1D2A961_AUXPR</name>
<dbReference type="AlphaFoldDB" id="A0A1D2A961"/>
<dbReference type="Gene3D" id="3.40.50.300">
    <property type="entry name" value="P-loop containing nucleotide triphosphate hydrolases"/>
    <property type="match status" value="1"/>
</dbReference>
<dbReference type="EMBL" id="GDKF01002882">
    <property type="protein sequence ID" value="JAT75740.1"/>
    <property type="molecule type" value="Transcribed_RNA"/>
</dbReference>
<dbReference type="PANTHER" id="PTHR42743:SF11">
    <property type="entry name" value="AMINODEOXYCHORISMATE LYASE"/>
    <property type="match status" value="1"/>
</dbReference>
<dbReference type="SUPFAM" id="SSF56752">
    <property type="entry name" value="D-aminoacid aminotransferase-like PLP-dependent enzymes"/>
    <property type="match status" value="1"/>
</dbReference>
<dbReference type="EMBL" id="GDKF01001482">
    <property type="protein sequence ID" value="JAT77140.1"/>
    <property type="molecule type" value="Transcribed_RNA"/>
</dbReference>
<dbReference type="InterPro" id="IPR027417">
    <property type="entry name" value="P-loop_NTPase"/>
</dbReference>
<dbReference type="GO" id="GO:0008652">
    <property type="term" value="P:amino acid biosynthetic process"/>
    <property type="evidence" value="ECO:0007669"/>
    <property type="project" value="UniProtKB-ARBA"/>
</dbReference>
<dbReference type="InterPro" id="IPR036038">
    <property type="entry name" value="Aminotransferase-like"/>
</dbReference>
<dbReference type="Pfam" id="PF19798">
    <property type="entry name" value="Sulfotransfer_5"/>
    <property type="match status" value="1"/>
</dbReference>